<keyword evidence="3" id="KW-1185">Reference proteome</keyword>
<dbReference type="HOGENOM" id="CLU_055842_0_0_1"/>
<feature type="compositionally biased region" description="Low complexity" evidence="1">
    <location>
        <begin position="100"/>
        <end position="112"/>
    </location>
</feature>
<feature type="compositionally biased region" description="Basic residues" evidence="1">
    <location>
        <begin position="173"/>
        <end position="184"/>
    </location>
</feature>
<feature type="region of interest" description="Disordered" evidence="1">
    <location>
        <begin position="221"/>
        <end position="279"/>
    </location>
</feature>
<protein>
    <submittedName>
        <fullName evidence="2">Uncharacterized protein</fullName>
    </submittedName>
</protein>
<reference evidence="2 3" key="1">
    <citation type="submission" date="2013-03" db="EMBL/GenBank/DDBJ databases">
        <title>The Genome Sequence of Cladophialophora psammophila CBS 110553.</title>
        <authorList>
            <consortium name="The Broad Institute Genomics Platform"/>
            <person name="Cuomo C."/>
            <person name="de Hoog S."/>
            <person name="Gorbushina A."/>
            <person name="Walker B."/>
            <person name="Young S.K."/>
            <person name="Zeng Q."/>
            <person name="Gargeya S."/>
            <person name="Fitzgerald M."/>
            <person name="Haas B."/>
            <person name="Abouelleil A."/>
            <person name="Allen A.W."/>
            <person name="Alvarado L."/>
            <person name="Arachchi H.M."/>
            <person name="Berlin A.M."/>
            <person name="Chapman S.B."/>
            <person name="Gainer-Dewar J."/>
            <person name="Goldberg J."/>
            <person name="Griggs A."/>
            <person name="Gujja S."/>
            <person name="Hansen M."/>
            <person name="Howarth C."/>
            <person name="Imamovic A."/>
            <person name="Ireland A."/>
            <person name="Larimer J."/>
            <person name="McCowan C."/>
            <person name="Murphy C."/>
            <person name="Pearson M."/>
            <person name="Poon T.W."/>
            <person name="Priest M."/>
            <person name="Roberts A."/>
            <person name="Saif S."/>
            <person name="Shea T."/>
            <person name="Sisk P."/>
            <person name="Sykes S."/>
            <person name="Wortman J."/>
            <person name="Nusbaum C."/>
            <person name="Birren B."/>
        </authorList>
    </citation>
    <scope>NUCLEOTIDE SEQUENCE [LARGE SCALE GENOMIC DNA]</scope>
    <source>
        <strain evidence="2 3">CBS 110553</strain>
    </source>
</reference>
<gene>
    <name evidence="2" type="ORF">A1O5_07088</name>
</gene>
<accession>W9WY83</accession>
<name>W9WY83_9EURO</name>
<feature type="compositionally biased region" description="Polar residues" evidence="1">
    <location>
        <begin position="30"/>
        <end position="42"/>
    </location>
</feature>
<dbReference type="EMBL" id="AMGX01000010">
    <property type="protein sequence ID" value="EXJ70015.1"/>
    <property type="molecule type" value="Genomic_DNA"/>
</dbReference>
<feature type="region of interest" description="Disordered" evidence="1">
    <location>
        <begin position="30"/>
        <end position="69"/>
    </location>
</feature>
<evidence type="ECO:0000313" key="3">
    <source>
        <dbReference type="Proteomes" id="UP000019471"/>
    </source>
</evidence>
<dbReference type="eggNOG" id="ENOG502SC0Q">
    <property type="taxonomic scope" value="Eukaryota"/>
</dbReference>
<sequence length="446" mass="48380">MAALAPITTPARQPFGILNESKLRSLQSLKNRQNAITPNSAPMSLKRRAVSPEVEGGSDGENVDPNILDSLHKRKRSTFDEDVSLAKTHRYSLNVTALPSSKSRSSATVASTPRLHTFVKPSTTPASAPPAGRSPTRERSGLLRSRKRFNPPPFSSSTQSPSLSLSAALNGTKKSRQQSRKLKHATIETSQPKSWFFDIYEETEEIQDYRMNEWTMTQSTTGLDLSDDESKSLHQKSSSADRGKENIDPNEVTAPVTRSMTAAANATATAEKAKGKEVRMDDNGQIRSPLADLNPAEFYADGLDATSVVLVQDEDEEAETDVEGEEIKQRHDFTFQPSTTSGSLSSTAKVIEDLHTPSLAEILSSATPSLLDDALVDKTGTPGHPFTDAYSSARADADGDVEIEIWESESAKDEDEKADLQLENAVDVGSPCSSVGDQNVFALQEL</sequence>
<evidence type="ECO:0000313" key="2">
    <source>
        <dbReference type="EMBL" id="EXJ70015.1"/>
    </source>
</evidence>
<comment type="caution">
    <text evidence="2">The sequence shown here is derived from an EMBL/GenBank/DDBJ whole genome shotgun (WGS) entry which is preliminary data.</text>
</comment>
<dbReference type="GeneID" id="19191794"/>
<proteinExistence type="predicted"/>
<evidence type="ECO:0000256" key="1">
    <source>
        <dbReference type="SAM" id="MobiDB-lite"/>
    </source>
</evidence>
<dbReference type="STRING" id="1182543.W9WY83"/>
<feature type="region of interest" description="Disordered" evidence="1">
    <location>
        <begin position="98"/>
        <end position="186"/>
    </location>
</feature>
<feature type="compositionally biased region" description="Low complexity" evidence="1">
    <location>
        <begin position="261"/>
        <end position="270"/>
    </location>
</feature>
<organism evidence="2 3">
    <name type="scientific">Cladophialophora psammophila CBS 110553</name>
    <dbReference type="NCBI Taxonomy" id="1182543"/>
    <lineage>
        <taxon>Eukaryota</taxon>
        <taxon>Fungi</taxon>
        <taxon>Dikarya</taxon>
        <taxon>Ascomycota</taxon>
        <taxon>Pezizomycotina</taxon>
        <taxon>Eurotiomycetes</taxon>
        <taxon>Chaetothyriomycetidae</taxon>
        <taxon>Chaetothyriales</taxon>
        <taxon>Herpotrichiellaceae</taxon>
        <taxon>Cladophialophora</taxon>
    </lineage>
</organism>
<dbReference type="AlphaFoldDB" id="W9WY83"/>
<feature type="compositionally biased region" description="Low complexity" evidence="1">
    <location>
        <begin position="155"/>
        <end position="166"/>
    </location>
</feature>
<feature type="compositionally biased region" description="Low complexity" evidence="1">
    <location>
        <begin position="121"/>
        <end position="134"/>
    </location>
</feature>
<dbReference type="RefSeq" id="XP_007745867.1">
    <property type="nucleotide sequence ID" value="XM_007747677.1"/>
</dbReference>
<dbReference type="OrthoDB" id="425602at2759"/>
<dbReference type="Proteomes" id="UP000019471">
    <property type="component" value="Unassembled WGS sequence"/>
</dbReference>